<accession>A0A0J9X9Y5</accession>
<dbReference type="InterPro" id="IPR039634">
    <property type="entry name" value="Bul1-like"/>
</dbReference>
<dbReference type="InterPro" id="IPR014752">
    <property type="entry name" value="Arrestin-like_C"/>
</dbReference>
<dbReference type="OrthoDB" id="2283785at2759"/>
<organism evidence="3 4">
    <name type="scientific">Geotrichum candidum</name>
    <name type="common">Oospora lactis</name>
    <name type="synonym">Dipodascus geotrichum</name>
    <dbReference type="NCBI Taxonomy" id="1173061"/>
    <lineage>
        <taxon>Eukaryota</taxon>
        <taxon>Fungi</taxon>
        <taxon>Dikarya</taxon>
        <taxon>Ascomycota</taxon>
        <taxon>Saccharomycotina</taxon>
        <taxon>Dipodascomycetes</taxon>
        <taxon>Dipodascales</taxon>
        <taxon>Dipodascaceae</taxon>
        <taxon>Geotrichum</taxon>
    </lineage>
</organism>
<evidence type="ECO:0008006" key="5">
    <source>
        <dbReference type="Google" id="ProtNLM"/>
    </source>
</evidence>
<dbReference type="PANTHER" id="PTHR31904:SF1">
    <property type="entry name" value="BYPASS OF STOP CODON PROTEIN 5-RELATED"/>
    <property type="match status" value="1"/>
</dbReference>
<dbReference type="InterPro" id="IPR011021">
    <property type="entry name" value="Arrestin-like_N"/>
</dbReference>
<dbReference type="Pfam" id="PF00339">
    <property type="entry name" value="Arrestin_N"/>
    <property type="match status" value="1"/>
</dbReference>
<dbReference type="Gene3D" id="2.60.40.640">
    <property type="match status" value="1"/>
</dbReference>
<proteinExistence type="predicted"/>
<gene>
    <name evidence="3" type="ORF">BN980_GECA07s01649g</name>
</gene>
<evidence type="ECO:0000313" key="3">
    <source>
        <dbReference type="EMBL" id="CDO54246.1"/>
    </source>
</evidence>
<feature type="domain" description="Bul1 C-terminal" evidence="2">
    <location>
        <begin position="356"/>
        <end position="392"/>
    </location>
</feature>
<comment type="caution">
    <text evidence="3">The sequence shown here is derived from an EMBL/GenBank/DDBJ whole genome shotgun (WGS) entry which is preliminary data.</text>
</comment>
<evidence type="ECO:0000259" key="1">
    <source>
        <dbReference type="Pfam" id="PF00339"/>
    </source>
</evidence>
<sequence length="453" mass="50161">MITNTVPPPGYINYESEKLPSYSKGIEVHPANLDPDYEVKIDISNPRDVYDIGDIICGVVKFSPPRPIKISSVFVIIEGKERTRRGWLYHHCATKHIKLAYYILPIIPDDFEVIPGGIYTFPFTLQIPELLPIDHCKCNRIEHLRIPPSVDTRSGIDIADVNIQQKAASISYHLGACVKVEVPNNSLINNKYQTLQNIRIVPSYSLSIKEAAKIANHPHSVHKSIKTSLLRKSEKTTIALSLGRLETLSIVDNSRKPLAVPLQITLDAVSERDVMSVFQIQRVGVSLLAHTSYKCEASVSSSHSGAPETSTQKFVLPPLISPISAWKLCPSGSGSNNGAVYTVGFDIPIILHINPRQLVPNFESCLMSRHYSLAVTVFFKGNSIGIEIPVNIVRNPLSYSIAPYSETLDLVPPAMPSKWNYSDSELHSVPDMKHNAPAGRIFFPTNGPDNNMN</sequence>
<dbReference type="EMBL" id="CCBN010000007">
    <property type="protein sequence ID" value="CDO54246.1"/>
    <property type="molecule type" value="Genomic_DNA"/>
</dbReference>
<dbReference type="Proteomes" id="UP000242525">
    <property type="component" value="Unassembled WGS sequence"/>
</dbReference>
<evidence type="ECO:0000259" key="2">
    <source>
        <dbReference type="Pfam" id="PF04426"/>
    </source>
</evidence>
<feature type="domain" description="Arrestin-like N-terminal" evidence="1">
    <location>
        <begin position="39"/>
        <end position="132"/>
    </location>
</feature>
<keyword evidence="4" id="KW-1185">Reference proteome</keyword>
<evidence type="ECO:0000313" key="4">
    <source>
        <dbReference type="Proteomes" id="UP000242525"/>
    </source>
</evidence>
<dbReference type="Pfam" id="PF04426">
    <property type="entry name" value="Bul1_C"/>
    <property type="match status" value="1"/>
</dbReference>
<dbReference type="InterPro" id="IPR022794">
    <property type="entry name" value="Bul1_C"/>
</dbReference>
<protein>
    <recommendedName>
        <fullName evidence="5">Arrestin C-terminal-like domain-containing protein</fullName>
    </recommendedName>
</protein>
<name>A0A0J9X9Y5_GEOCN</name>
<dbReference type="PANTHER" id="PTHR31904">
    <property type="entry name" value="BYPASS OF STOP CODON PROTEIN 5-RELATED"/>
    <property type="match status" value="1"/>
</dbReference>
<reference evidence="3" key="1">
    <citation type="submission" date="2014-03" db="EMBL/GenBank/DDBJ databases">
        <authorList>
            <person name="Casaregola S."/>
        </authorList>
    </citation>
    <scope>NUCLEOTIDE SEQUENCE [LARGE SCALE GENOMIC DNA]</scope>
    <source>
        <strain evidence="3">CLIB 918</strain>
    </source>
</reference>
<dbReference type="AlphaFoldDB" id="A0A0J9X9Y5"/>